<dbReference type="PANTHER" id="PTHR30118">
    <property type="entry name" value="HTH-TYPE TRANSCRIPTIONAL REGULATOR LEUO-RELATED"/>
    <property type="match status" value="1"/>
</dbReference>
<dbReference type="InterPro" id="IPR050389">
    <property type="entry name" value="LysR-type_TF"/>
</dbReference>
<dbReference type="Proteomes" id="UP000235330">
    <property type="component" value="Unassembled WGS sequence"/>
</dbReference>
<dbReference type="InterPro" id="IPR000847">
    <property type="entry name" value="LysR_HTH_N"/>
</dbReference>
<sequence length="313" mass="35436">MKSSYNNLLNLNYLRVFEAVYTYRNTLKAAEYLGISQSAVSQTLSKIREYTGDKLFYSSGSKLHATQKADVIGESLQQQIKFLDEKLSNNIFTDPKTFDGEITVAVSSVLLEAIANELTSSIMLNHFPKLRLNITIWDDDTQQDILDERVQLGVNFHPTDTSKAIRAVPLTPSQPVIISRLDHPICQTNCSLEMFKSYPCGGMFVPGLPDYGAKLKKNYPDIFDFQYRSASMSVLTNLVEHSDLLVIAENLSSSMAKHRVAFHQPSWLKDYIPNSRSHAVYYLEKNHRTSLYEHCIEAISMALRNQHGVTQSI</sequence>
<accession>A0A2N7FH22</accession>
<organism evidence="6 7">
    <name type="scientific">Vibrio splendidus</name>
    <dbReference type="NCBI Taxonomy" id="29497"/>
    <lineage>
        <taxon>Bacteria</taxon>
        <taxon>Pseudomonadati</taxon>
        <taxon>Pseudomonadota</taxon>
        <taxon>Gammaproteobacteria</taxon>
        <taxon>Vibrionales</taxon>
        <taxon>Vibrionaceae</taxon>
        <taxon>Vibrio</taxon>
    </lineage>
</organism>
<dbReference type="Pfam" id="PF00126">
    <property type="entry name" value="HTH_1"/>
    <property type="match status" value="1"/>
</dbReference>
<evidence type="ECO:0000256" key="2">
    <source>
        <dbReference type="ARBA" id="ARBA00023015"/>
    </source>
</evidence>
<evidence type="ECO:0000259" key="5">
    <source>
        <dbReference type="PROSITE" id="PS50931"/>
    </source>
</evidence>
<dbReference type="Gene3D" id="1.10.10.10">
    <property type="entry name" value="Winged helix-like DNA-binding domain superfamily/Winged helix DNA-binding domain"/>
    <property type="match status" value="1"/>
</dbReference>
<evidence type="ECO:0000313" key="7">
    <source>
        <dbReference type="Proteomes" id="UP000235330"/>
    </source>
</evidence>
<evidence type="ECO:0000313" key="6">
    <source>
        <dbReference type="EMBL" id="PMJ68601.1"/>
    </source>
</evidence>
<dbReference type="InterPro" id="IPR036388">
    <property type="entry name" value="WH-like_DNA-bd_sf"/>
</dbReference>
<dbReference type="GO" id="GO:0003700">
    <property type="term" value="F:DNA-binding transcription factor activity"/>
    <property type="evidence" value="ECO:0007669"/>
    <property type="project" value="InterPro"/>
</dbReference>
<keyword evidence="4" id="KW-0804">Transcription</keyword>
<reference evidence="7" key="1">
    <citation type="submission" date="2016-07" db="EMBL/GenBank/DDBJ databases">
        <title>Nontailed viruses are major unrecognized killers of bacteria in the ocean.</title>
        <authorList>
            <person name="Kauffman K."/>
            <person name="Hussain F."/>
            <person name="Yang J."/>
            <person name="Arevalo P."/>
            <person name="Brown J."/>
            <person name="Cutler M."/>
            <person name="Kelly L."/>
            <person name="Polz M.F."/>
        </authorList>
    </citation>
    <scope>NUCLEOTIDE SEQUENCE [LARGE SCALE GENOMIC DNA]</scope>
    <source>
        <strain evidence="7">10N.261.55.E11</strain>
    </source>
</reference>
<dbReference type="Gene3D" id="3.40.190.10">
    <property type="entry name" value="Periplasmic binding protein-like II"/>
    <property type="match status" value="2"/>
</dbReference>
<keyword evidence="2" id="KW-0805">Transcription regulation</keyword>
<dbReference type="AlphaFoldDB" id="A0A2N7FH22"/>
<protein>
    <recommendedName>
        <fullName evidence="5">HTH lysR-type domain-containing protein</fullName>
    </recommendedName>
</protein>
<keyword evidence="3" id="KW-0238">DNA-binding</keyword>
<dbReference type="PROSITE" id="PS50931">
    <property type="entry name" value="HTH_LYSR"/>
    <property type="match status" value="1"/>
</dbReference>
<comment type="caution">
    <text evidence="6">The sequence shown here is derived from an EMBL/GenBank/DDBJ whole genome shotgun (WGS) entry which is preliminary data.</text>
</comment>
<dbReference type="SUPFAM" id="SSF46785">
    <property type="entry name" value="Winged helix' DNA-binding domain"/>
    <property type="match status" value="1"/>
</dbReference>
<dbReference type="GO" id="GO:0003677">
    <property type="term" value="F:DNA binding"/>
    <property type="evidence" value="ECO:0007669"/>
    <property type="project" value="UniProtKB-KW"/>
</dbReference>
<name>A0A2N7FH22_VIBSP</name>
<dbReference type="EMBL" id="MCWU01000013">
    <property type="protein sequence ID" value="PMJ68601.1"/>
    <property type="molecule type" value="Genomic_DNA"/>
</dbReference>
<evidence type="ECO:0000256" key="3">
    <source>
        <dbReference type="ARBA" id="ARBA00023125"/>
    </source>
</evidence>
<proteinExistence type="inferred from homology"/>
<gene>
    <name evidence="6" type="ORF">BCU17_02140</name>
</gene>
<dbReference type="PANTHER" id="PTHR30118:SF11">
    <property type="entry name" value="HTH-TYPE TRANSCRIPTIONAL REGULATOR YIDZ"/>
    <property type="match status" value="1"/>
</dbReference>
<evidence type="ECO:0000256" key="4">
    <source>
        <dbReference type="ARBA" id="ARBA00023163"/>
    </source>
</evidence>
<evidence type="ECO:0000256" key="1">
    <source>
        <dbReference type="ARBA" id="ARBA00009437"/>
    </source>
</evidence>
<feature type="domain" description="HTH lysR-type" evidence="5">
    <location>
        <begin position="9"/>
        <end position="66"/>
    </location>
</feature>
<dbReference type="SUPFAM" id="SSF53850">
    <property type="entry name" value="Periplasmic binding protein-like II"/>
    <property type="match status" value="1"/>
</dbReference>
<comment type="similarity">
    <text evidence="1">Belongs to the LysR transcriptional regulatory family.</text>
</comment>
<dbReference type="RefSeq" id="WP_102515870.1">
    <property type="nucleotide sequence ID" value="NZ_CAWNSM010000013.1"/>
</dbReference>
<dbReference type="InterPro" id="IPR036390">
    <property type="entry name" value="WH_DNA-bd_sf"/>
</dbReference>